<reference evidence="1" key="1">
    <citation type="submission" date="2021-06" db="EMBL/GenBank/DDBJ databases">
        <authorList>
            <person name="Kallberg Y."/>
            <person name="Tangrot J."/>
            <person name="Rosling A."/>
        </authorList>
    </citation>
    <scope>NUCLEOTIDE SEQUENCE</scope>
    <source>
        <strain evidence="1">IL203A</strain>
    </source>
</reference>
<proteinExistence type="predicted"/>
<keyword evidence="2" id="KW-1185">Reference proteome</keyword>
<feature type="non-terminal residue" evidence="1">
    <location>
        <position position="1"/>
    </location>
</feature>
<evidence type="ECO:0000313" key="1">
    <source>
        <dbReference type="EMBL" id="CAG8711074.1"/>
    </source>
</evidence>
<feature type="non-terminal residue" evidence="1">
    <location>
        <position position="76"/>
    </location>
</feature>
<organism evidence="1 2">
    <name type="scientific">Dentiscutata heterogama</name>
    <dbReference type="NCBI Taxonomy" id="1316150"/>
    <lineage>
        <taxon>Eukaryota</taxon>
        <taxon>Fungi</taxon>
        <taxon>Fungi incertae sedis</taxon>
        <taxon>Mucoromycota</taxon>
        <taxon>Glomeromycotina</taxon>
        <taxon>Glomeromycetes</taxon>
        <taxon>Diversisporales</taxon>
        <taxon>Gigasporaceae</taxon>
        <taxon>Dentiscutata</taxon>
    </lineage>
</organism>
<gene>
    <name evidence="1" type="ORF">DHETER_LOCUS12264</name>
</gene>
<accession>A0ACA9PKE7</accession>
<name>A0ACA9PKE7_9GLOM</name>
<protein>
    <submittedName>
        <fullName evidence="1">7315_t:CDS:1</fullName>
    </submittedName>
</protein>
<evidence type="ECO:0000313" key="2">
    <source>
        <dbReference type="Proteomes" id="UP000789702"/>
    </source>
</evidence>
<sequence>EVEKKVLVTAERRILKREYQLGRGNPIYHPIVLKDQDSTALVIGHVLDANGEDTYFKHWLMEPGHNTGLLHRCTGY</sequence>
<dbReference type="EMBL" id="CAJVPU010029552">
    <property type="protein sequence ID" value="CAG8711074.1"/>
    <property type="molecule type" value="Genomic_DNA"/>
</dbReference>
<dbReference type="Proteomes" id="UP000789702">
    <property type="component" value="Unassembled WGS sequence"/>
</dbReference>
<comment type="caution">
    <text evidence="1">The sequence shown here is derived from an EMBL/GenBank/DDBJ whole genome shotgun (WGS) entry which is preliminary data.</text>
</comment>